<comment type="caution">
    <text evidence="1">The sequence shown here is derived from an EMBL/GenBank/DDBJ whole genome shotgun (WGS) entry which is preliminary data.</text>
</comment>
<accession>A0A090X1J0</accession>
<sequence length="75" mass="8226">MHIAYITSEYPHPQVSHAAGIATSIKNLAVTLVKKGIAVTVFVYHQKVDAVLEDQGVTIHLIAKKKVYIVVVVFL</sequence>
<organism evidence="1 2">
    <name type="scientific">Algibacter lectus</name>
    <dbReference type="NCBI Taxonomy" id="221126"/>
    <lineage>
        <taxon>Bacteria</taxon>
        <taxon>Pseudomonadati</taxon>
        <taxon>Bacteroidota</taxon>
        <taxon>Flavobacteriia</taxon>
        <taxon>Flavobacteriales</taxon>
        <taxon>Flavobacteriaceae</taxon>
        <taxon>Algibacter</taxon>
    </lineage>
</organism>
<name>A0A090X1J0_9FLAO</name>
<dbReference type="Gene3D" id="3.40.50.2000">
    <property type="entry name" value="Glycogen Phosphorylase B"/>
    <property type="match status" value="1"/>
</dbReference>
<gene>
    <name evidence="1" type="ORF">JCM19274_1609</name>
</gene>
<dbReference type="EMBL" id="BBNU01000040">
    <property type="protein sequence ID" value="GAL82668.1"/>
    <property type="molecule type" value="Genomic_DNA"/>
</dbReference>
<dbReference type="Proteomes" id="UP000029643">
    <property type="component" value="Unassembled WGS sequence"/>
</dbReference>
<evidence type="ECO:0000313" key="1">
    <source>
        <dbReference type="EMBL" id="GAL82668.1"/>
    </source>
</evidence>
<dbReference type="GO" id="GO:0016740">
    <property type="term" value="F:transferase activity"/>
    <property type="evidence" value="ECO:0007669"/>
    <property type="project" value="UniProtKB-KW"/>
</dbReference>
<protein>
    <submittedName>
        <fullName evidence="1">Glycosyltransferase</fullName>
    </submittedName>
</protein>
<dbReference type="SUPFAM" id="SSF53756">
    <property type="entry name" value="UDP-Glycosyltransferase/glycogen phosphorylase"/>
    <property type="match status" value="1"/>
</dbReference>
<keyword evidence="1" id="KW-0808">Transferase</keyword>
<dbReference type="AlphaFoldDB" id="A0A090X1J0"/>
<evidence type="ECO:0000313" key="2">
    <source>
        <dbReference type="Proteomes" id="UP000029643"/>
    </source>
</evidence>
<proteinExistence type="predicted"/>
<dbReference type="RefSeq" id="WP_369450920.1">
    <property type="nucleotide sequence ID" value="NZ_BBNU01000040.1"/>
</dbReference>
<reference evidence="1 2" key="1">
    <citation type="journal article" date="2014" name="Genome Announc.">
        <title>Draft Genome Sequences of Marine Flavobacterium Algibacter lectus Strains SS8 and NR4.</title>
        <authorList>
            <person name="Takatani N."/>
            <person name="Nakanishi M."/>
            <person name="Meirelles P."/>
            <person name="Mino S."/>
            <person name="Suda W."/>
            <person name="Oshima K."/>
            <person name="Hattori M."/>
            <person name="Ohkuma M."/>
            <person name="Hosokawa M."/>
            <person name="Miyashita K."/>
            <person name="Thompson F.L."/>
            <person name="Niwa A."/>
            <person name="Sawabe T."/>
            <person name="Sawabe T."/>
        </authorList>
    </citation>
    <scope>NUCLEOTIDE SEQUENCE [LARGE SCALE GENOMIC DNA]</scope>
    <source>
        <strain evidence="2">JCM19274</strain>
    </source>
</reference>